<gene>
    <name evidence="4" type="primary">LOC106759596</name>
</gene>
<reference evidence="4" key="2">
    <citation type="submission" date="2025-08" db="UniProtKB">
        <authorList>
            <consortium name="RefSeq"/>
        </authorList>
    </citation>
    <scope>IDENTIFICATION</scope>
    <source>
        <tissue evidence="4">Leaf</tissue>
    </source>
</reference>
<organism evidence="3 4">
    <name type="scientific">Vigna radiata var. radiata</name>
    <name type="common">Mung bean</name>
    <name type="synonym">Phaseolus aureus</name>
    <dbReference type="NCBI Taxonomy" id="3916"/>
    <lineage>
        <taxon>Eukaryota</taxon>
        <taxon>Viridiplantae</taxon>
        <taxon>Streptophyta</taxon>
        <taxon>Embryophyta</taxon>
        <taxon>Tracheophyta</taxon>
        <taxon>Spermatophyta</taxon>
        <taxon>Magnoliopsida</taxon>
        <taxon>eudicotyledons</taxon>
        <taxon>Gunneridae</taxon>
        <taxon>Pentapetalae</taxon>
        <taxon>rosids</taxon>
        <taxon>fabids</taxon>
        <taxon>Fabales</taxon>
        <taxon>Fabaceae</taxon>
        <taxon>Papilionoideae</taxon>
        <taxon>50 kb inversion clade</taxon>
        <taxon>NPAAA clade</taxon>
        <taxon>indigoferoid/millettioid clade</taxon>
        <taxon>Phaseoleae</taxon>
        <taxon>Vigna</taxon>
    </lineage>
</organism>
<name>A0A1S3TX29_VIGRR</name>
<dbReference type="InterPro" id="IPR051504">
    <property type="entry name" value="Plant_metabolite_acyltrans"/>
</dbReference>
<keyword evidence="3" id="KW-1185">Reference proteome</keyword>
<dbReference type="SUPFAM" id="SSF52777">
    <property type="entry name" value="CoA-dependent acyltransferases"/>
    <property type="match status" value="1"/>
</dbReference>
<reference evidence="3" key="1">
    <citation type="journal article" date="2014" name="Nat. Commun.">
        <title>Genome sequence of mungbean and insights into evolution within Vigna species.</title>
        <authorList>
            <person name="Kang Y.J."/>
            <person name="Kim S.K."/>
            <person name="Kim M.Y."/>
            <person name="Lestari P."/>
            <person name="Kim K.H."/>
            <person name="Ha B.K."/>
            <person name="Jun T.H."/>
            <person name="Hwang W.J."/>
            <person name="Lee T."/>
            <person name="Lee J."/>
            <person name="Shim S."/>
            <person name="Yoon M.Y."/>
            <person name="Jang Y.E."/>
            <person name="Han K.S."/>
            <person name="Taeprayoon P."/>
            <person name="Yoon N."/>
            <person name="Somta P."/>
            <person name="Tanya P."/>
            <person name="Kim K.S."/>
            <person name="Gwag J.G."/>
            <person name="Moon J.K."/>
            <person name="Lee Y.H."/>
            <person name="Park B.S."/>
            <person name="Bombarely A."/>
            <person name="Doyle J.J."/>
            <person name="Jackson S.A."/>
            <person name="Schafleitner R."/>
            <person name="Srinives P."/>
            <person name="Varshney R.K."/>
            <person name="Lee S.H."/>
        </authorList>
    </citation>
    <scope>NUCLEOTIDE SEQUENCE [LARGE SCALE GENOMIC DNA]</scope>
    <source>
        <strain evidence="3">cv. VC1973A</strain>
    </source>
</reference>
<dbReference type="RefSeq" id="XP_014498329.1">
    <property type="nucleotide sequence ID" value="XM_014642843.2"/>
</dbReference>
<keyword evidence="1" id="KW-0808">Transferase</keyword>
<dbReference type="Gene3D" id="3.30.559.10">
    <property type="entry name" value="Chloramphenicol acetyltransferase-like domain"/>
    <property type="match status" value="2"/>
</dbReference>
<dbReference type="Pfam" id="PF02458">
    <property type="entry name" value="Transferase"/>
    <property type="match status" value="1"/>
</dbReference>
<dbReference type="Proteomes" id="UP000087766">
    <property type="component" value="Chromosome 4"/>
</dbReference>
<dbReference type="AlphaFoldDB" id="A0A1S3TX29"/>
<evidence type="ECO:0000313" key="4">
    <source>
        <dbReference type="RefSeq" id="XP_014498329.1"/>
    </source>
</evidence>
<dbReference type="OrthoDB" id="1862401at2759"/>
<dbReference type="InterPro" id="IPR023213">
    <property type="entry name" value="CAT-like_dom_sf"/>
</dbReference>
<dbReference type="GO" id="GO:0016747">
    <property type="term" value="F:acyltransferase activity, transferring groups other than amino-acyl groups"/>
    <property type="evidence" value="ECO:0007669"/>
    <property type="project" value="UniProtKB-ARBA"/>
</dbReference>
<dbReference type="PANTHER" id="PTHR31625">
    <property type="match status" value="1"/>
</dbReference>
<keyword evidence="2" id="KW-0012">Acyltransferase</keyword>
<dbReference type="GeneID" id="106759596"/>
<evidence type="ECO:0000313" key="3">
    <source>
        <dbReference type="Proteomes" id="UP000087766"/>
    </source>
</evidence>
<evidence type="ECO:0000256" key="1">
    <source>
        <dbReference type="ARBA" id="ARBA00022679"/>
    </source>
</evidence>
<sequence length="480" mass="53381">MVFITVQRIDSHLIRAVWFSRIWSFGRTKQQKAMKVVEVLSIAPSSESKELPTEASFALTFFDILWLRLPPVQRVFFYEFHHPTDVFFDTLLPKLKRSLSLALGHFFPLAGHLTWPTHSIKPLIVYNQGDTLSLTVAESDADFNHLAGTDFTEATETHPFVPPLNISHEQTTLFALQVTLFPNAGFAIGITSHHAVLDGKASTTFVKSWAYLGREAQPPFSLPAEWTPFFDREIVQDPTKIGEKYSLGWLNMGGPNNRSLKVSEMPVPEEATRGLFHLSSSGIEKLKQIVQSKENNTNLHLSTFVLAAAYSMVCRVKAEGGQSTSTGFGLNVDCRRQLEPPVPPTYLGNCVGITVAITETKDLLGEDGLIVAVKALSEALGTLKKEGFLHEAEYWWKMVYESYKVGDTKTAAFAGSPRFDIYSSDFGWGKPKKVEMVSIDRTAAFCFSDSRTGDGIEIGFVTKKKAMETFASLFEDGLQS</sequence>
<accession>A0A1S3TX29</accession>
<dbReference type="KEGG" id="vra:106759596"/>
<evidence type="ECO:0000256" key="2">
    <source>
        <dbReference type="ARBA" id="ARBA00023315"/>
    </source>
</evidence>
<protein>
    <submittedName>
        <fullName evidence="4">Phenolic glucoside malonyltransferase 1</fullName>
    </submittedName>
</protein>
<proteinExistence type="predicted"/>